<dbReference type="Pfam" id="PF00528">
    <property type="entry name" value="BPD_transp_1"/>
    <property type="match status" value="1"/>
</dbReference>
<dbReference type="Proteomes" id="UP001071230">
    <property type="component" value="Unassembled WGS sequence"/>
</dbReference>
<feature type="transmembrane region" description="Helical" evidence="5">
    <location>
        <begin position="14"/>
        <end position="41"/>
    </location>
</feature>
<dbReference type="PANTHER" id="PTHR43759:SF1">
    <property type="entry name" value="GLUCOSE IMPORT SYSTEM PERMEASE PROTEIN GLCT"/>
    <property type="match status" value="1"/>
</dbReference>
<keyword evidence="3 5" id="KW-1133">Transmembrane helix</keyword>
<protein>
    <submittedName>
        <fullName evidence="7">Binding-protein-dependent transport system inner membrane component</fullName>
    </submittedName>
    <submittedName>
        <fullName evidence="8">Trehalose transport system permease protein SugA</fullName>
    </submittedName>
</protein>
<proteinExistence type="inferred from homology"/>
<dbReference type="Gene3D" id="1.10.3720.10">
    <property type="entry name" value="MetI-like"/>
    <property type="match status" value="1"/>
</dbReference>
<evidence type="ECO:0000256" key="3">
    <source>
        <dbReference type="ARBA" id="ARBA00022989"/>
    </source>
</evidence>
<evidence type="ECO:0000313" key="9">
    <source>
        <dbReference type="Proteomes" id="UP001071230"/>
    </source>
</evidence>
<feature type="transmembrane region" description="Helical" evidence="5">
    <location>
        <begin position="70"/>
        <end position="100"/>
    </location>
</feature>
<sequence length="295" mass="33003">MHHPRLRKAKSNDLIAAFLMVSPAIVFTLAMIIFPIGYALFLSLTKWVPGSSVTQFVGLSNFRRMLGDHVFWLSFRVTMILFIACLLLETIIGIYLGILLSKDLPGQKVLQAVILIPSIIASVAIGMMWIQILDPTLGFANYLLSIGGLKPLAWLANPGTVLQSLIIIDVWQWSPFMALIITGGMRTLPSEPFEAALIDGANKWQIFRFVTLPLLRPVIMVAILLRSVDLVRFFDTVYIMTQGGPNNASMTLNVYSYLQGFNYMDMSYGSAIMLFLLLLVILISLVITKLRRRMS</sequence>
<gene>
    <name evidence="8" type="ORF">DEACI_0062</name>
    <name evidence="7" type="ORF">DEACI_3897</name>
</gene>
<dbReference type="EMBL" id="CDGJ01000002">
    <property type="protein sequence ID" value="CEJ05688.1"/>
    <property type="molecule type" value="Genomic_DNA"/>
</dbReference>
<organism evidence="7">
    <name type="scientific">Acididesulfobacillus acetoxydans</name>
    <dbReference type="NCBI Taxonomy" id="1561005"/>
    <lineage>
        <taxon>Bacteria</taxon>
        <taxon>Bacillati</taxon>
        <taxon>Bacillota</taxon>
        <taxon>Clostridia</taxon>
        <taxon>Eubacteriales</taxon>
        <taxon>Peptococcaceae</taxon>
        <taxon>Acididesulfobacillus</taxon>
    </lineage>
</organism>
<dbReference type="CDD" id="cd06261">
    <property type="entry name" value="TM_PBP2"/>
    <property type="match status" value="1"/>
</dbReference>
<evidence type="ECO:0000313" key="8">
    <source>
        <dbReference type="EMBL" id="CEJ05688.1"/>
    </source>
</evidence>
<dbReference type="PANTHER" id="PTHR43759">
    <property type="entry name" value="TREHALOSE TRANSPORT SYSTEM PERMEASE PROTEIN SUGA"/>
    <property type="match status" value="1"/>
</dbReference>
<dbReference type="AlphaFoldDB" id="A0A8S0WR50"/>
<reference evidence="8" key="1">
    <citation type="submission" date="2014-11" db="EMBL/GenBank/DDBJ databases">
        <authorList>
            <person name="Hornung B.V."/>
        </authorList>
    </citation>
    <scope>NUCLEOTIDE SEQUENCE</scope>
    <source>
        <strain evidence="8">INE</strain>
    </source>
</reference>
<dbReference type="EMBL" id="LR746496">
    <property type="protein sequence ID" value="CAA7603074.1"/>
    <property type="molecule type" value="Genomic_DNA"/>
</dbReference>
<feature type="transmembrane region" description="Helical" evidence="5">
    <location>
        <begin position="266"/>
        <end position="287"/>
    </location>
</feature>
<dbReference type="GO" id="GO:0055085">
    <property type="term" value="P:transmembrane transport"/>
    <property type="evidence" value="ECO:0007669"/>
    <property type="project" value="InterPro"/>
</dbReference>
<dbReference type="InterPro" id="IPR052730">
    <property type="entry name" value="Sugar_ABC_transporter"/>
</dbReference>
<dbReference type="Proteomes" id="UP000836597">
    <property type="component" value="Chromosome"/>
</dbReference>
<dbReference type="PROSITE" id="PS50928">
    <property type="entry name" value="ABC_TM1"/>
    <property type="match status" value="1"/>
</dbReference>
<dbReference type="InterPro" id="IPR000515">
    <property type="entry name" value="MetI-like"/>
</dbReference>
<dbReference type="KEGG" id="aacx:DEACI_3897"/>
<feature type="transmembrane region" description="Helical" evidence="5">
    <location>
        <begin position="112"/>
        <end position="132"/>
    </location>
</feature>
<reference evidence="7" key="2">
    <citation type="submission" date="2020-01" db="EMBL/GenBank/DDBJ databases">
        <authorList>
            <person name="Hornung B."/>
        </authorList>
    </citation>
    <scope>NUCLEOTIDE SEQUENCE</scope>
    <source>
        <strain evidence="7">PacBioINE</strain>
    </source>
</reference>
<dbReference type="SUPFAM" id="SSF161098">
    <property type="entry name" value="MetI-like"/>
    <property type="match status" value="1"/>
</dbReference>
<keyword evidence="5" id="KW-0813">Transport</keyword>
<evidence type="ECO:0000259" key="6">
    <source>
        <dbReference type="PROSITE" id="PS50928"/>
    </source>
</evidence>
<keyword evidence="4 5" id="KW-0472">Membrane</keyword>
<keyword evidence="2 5" id="KW-0812">Transmembrane</keyword>
<feature type="domain" description="ABC transmembrane type-1" evidence="6">
    <location>
        <begin position="75"/>
        <end position="287"/>
    </location>
</feature>
<comment type="subcellular location">
    <subcellularLocation>
        <location evidence="5">Cell membrane</location>
        <topology evidence="5">Multi-pass membrane protein</topology>
    </subcellularLocation>
    <subcellularLocation>
        <location evidence="1">Membrane</location>
        <topology evidence="1">Multi-pass membrane protein</topology>
    </subcellularLocation>
</comment>
<evidence type="ECO:0000256" key="4">
    <source>
        <dbReference type="ARBA" id="ARBA00023136"/>
    </source>
</evidence>
<evidence type="ECO:0000256" key="2">
    <source>
        <dbReference type="ARBA" id="ARBA00022692"/>
    </source>
</evidence>
<feature type="transmembrane region" description="Helical" evidence="5">
    <location>
        <begin position="152"/>
        <end position="171"/>
    </location>
</feature>
<evidence type="ECO:0000313" key="7">
    <source>
        <dbReference type="EMBL" id="CAA7603074.1"/>
    </source>
</evidence>
<feature type="transmembrane region" description="Helical" evidence="5">
    <location>
        <begin position="206"/>
        <end position="225"/>
    </location>
</feature>
<evidence type="ECO:0000256" key="1">
    <source>
        <dbReference type="ARBA" id="ARBA00004141"/>
    </source>
</evidence>
<name>A0A8S0WR50_9FIRM</name>
<comment type="similarity">
    <text evidence="5">Belongs to the binding-protein-dependent transport system permease family.</text>
</comment>
<keyword evidence="9" id="KW-1185">Reference proteome</keyword>
<accession>A0A8S0WR50</accession>
<dbReference type="InterPro" id="IPR035906">
    <property type="entry name" value="MetI-like_sf"/>
</dbReference>
<dbReference type="GO" id="GO:0005886">
    <property type="term" value="C:plasma membrane"/>
    <property type="evidence" value="ECO:0007669"/>
    <property type="project" value="UniProtKB-SubCell"/>
</dbReference>
<evidence type="ECO:0000256" key="5">
    <source>
        <dbReference type="RuleBase" id="RU363032"/>
    </source>
</evidence>